<dbReference type="AlphaFoldDB" id="A0A1P8MYC4"/>
<accession>A0A1P8MYC4</accession>
<dbReference type="InterPro" id="IPR000014">
    <property type="entry name" value="PAS"/>
</dbReference>
<dbReference type="Gene3D" id="3.30.450.20">
    <property type="entry name" value="PAS domain"/>
    <property type="match status" value="1"/>
</dbReference>
<name>A0A1P8MYC4_9RHOB</name>
<protein>
    <recommendedName>
        <fullName evidence="2">PAS domain-containing protein</fullName>
    </recommendedName>
</protein>
<evidence type="ECO:0000259" key="2">
    <source>
        <dbReference type="SMART" id="SM00091"/>
    </source>
</evidence>
<feature type="domain" description="PAS" evidence="2">
    <location>
        <begin position="384"/>
        <end position="446"/>
    </location>
</feature>
<dbReference type="Proteomes" id="UP000186336">
    <property type="component" value="Chromosome"/>
</dbReference>
<reference evidence="3 4" key="1">
    <citation type="submission" date="2017-01" db="EMBL/GenBank/DDBJ databases">
        <title>Complete genome of Tateyamaria omphalii DOK1-4 isolated from seawater in Dokdo.</title>
        <authorList>
            <person name="Kim J.H."/>
            <person name="Chi W.-J."/>
        </authorList>
    </citation>
    <scope>NUCLEOTIDE SEQUENCE [LARGE SCALE GENOMIC DNA]</scope>
    <source>
        <strain evidence="3 4">DOK1-4</strain>
    </source>
</reference>
<dbReference type="KEGG" id="tom:BWR18_16440"/>
<dbReference type="OrthoDB" id="9797304at2"/>
<dbReference type="InterPro" id="IPR035965">
    <property type="entry name" value="PAS-like_dom_sf"/>
</dbReference>
<evidence type="ECO:0000256" key="1">
    <source>
        <dbReference type="SAM" id="Phobius"/>
    </source>
</evidence>
<keyword evidence="1" id="KW-0472">Membrane</keyword>
<dbReference type="SMART" id="SM00091">
    <property type="entry name" value="PAS"/>
    <property type="match status" value="2"/>
</dbReference>
<dbReference type="SUPFAM" id="SSF55785">
    <property type="entry name" value="PYP-like sensor domain (PAS domain)"/>
    <property type="match status" value="2"/>
</dbReference>
<feature type="transmembrane region" description="Helical" evidence="1">
    <location>
        <begin position="6"/>
        <end position="24"/>
    </location>
</feature>
<keyword evidence="1" id="KW-1133">Transmembrane helix</keyword>
<proteinExistence type="predicted"/>
<sequence length="506" mass="55685">MAILELIVVVCSALCAVAAGVLFLRRAPLETTSEPGSQTYGMSLLFDGVDLHHATPEAETTLQRQSGKTDWQALKAGLGARFPGLPDAAELPNVEVLTLPAASHGDDAVLRLHREAEMTRVELDDTTPADPTAQHKLSMLQFELDTLRLAATEAPYPIWLVDDAKTICWRNTAYRSLQAAMHGTDDDAQTEVFHFTPSDVSGKTSVRVPVKMDRNGTTEWYTVTATEAGTSTVFHAVDINAVIQAEVAQRNFVQTLAKTFAQLSIGLAIFDRNGQLALFNPALVDLTSLPAEFLSGRPDMLSFFDRLRDNRVMPEPKNYGSWRQEISEMINAASHGSYHETWNLDTGHTYRVSGRPHPDGAIAFLIEDITAEISLTRNFRAELELGQSLMDTFDDALVVFSSAGVLTFCNAAYREMWKLDPDNSFADVTIVDSLQAWQEKCAPDPAWGDMRDYVMKCGERAAWDVDLKHHDMGPIRAQVSPIASGATLIRFTEFAHIAASPVAELT</sequence>
<feature type="domain" description="PAS" evidence="2">
    <location>
        <begin position="254"/>
        <end position="321"/>
    </location>
</feature>
<dbReference type="Pfam" id="PF12860">
    <property type="entry name" value="PAS_7"/>
    <property type="match status" value="1"/>
</dbReference>
<dbReference type="STRING" id="299262.BWR18_16440"/>
<dbReference type="Pfam" id="PF13188">
    <property type="entry name" value="PAS_8"/>
    <property type="match status" value="1"/>
</dbReference>
<keyword evidence="1" id="KW-0812">Transmembrane</keyword>
<evidence type="ECO:0000313" key="3">
    <source>
        <dbReference type="EMBL" id="APX13095.1"/>
    </source>
</evidence>
<dbReference type="EMBL" id="CP019312">
    <property type="protein sequence ID" value="APX13095.1"/>
    <property type="molecule type" value="Genomic_DNA"/>
</dbReference>
<gene>
    <name evidence="3" type="ORF">BWR18_16440</name>
</gene>
<evidence type="ECO:0000313" key="4">
    <source>
        <dbReference type="Proteomes" id="UP000186336"/>
    </source>
</evidence>
<organism evidence="3 4">
    <name type="scientific">Tateyamaria omphalii</name>
    <dbReference type="NCBI Taxonomy" id="299262"/>
    <lineage>
        <taxon>Bacteria</taxon>
        <taxon>Pseudomonadati</taxon>
        <taxon>Pseudomonadota</taxon>
        <taxon>Alphaproteobacteria</taxon>
        <taxon>Rhodobacterales</taxon>
        <taxon>Roseobacteraceae</taxon>
        <taxon>Tateyamaria</taxon>
    </lineage>
</organism>
<keyword evidence="4" id="KW-1185">Reference proteome</keyword>